<dbReference type="PANTHER" id="PTHR30203:SF33">
    <property type="entry name" value="BLR4455 PROTEIN"/>
    <property type="match status" value="1"/>
</dbReference>
<dbReference type="AlphaFoldDB" id="A0A0N0MEB9"/>
<protein>
    <submittedName>
        <fullName evidence="2">Transporter</fullName>
    </submittedName>
</protein>
<name>A0A0N0MEB9_9PROT</name>
<gene>
    <name evidence="2" type="ORF">GLUCOINTEAF2_0202893</name>
</gene>
<organism evidence="2 3">
    <name type="scientific">Komagataeibacter intermedius AF2</name>
    <dbReference type="NCBI Taxonomy" id="1458464"/>
    <lineage>
        <taxon>Bacteria</taxon>
        <taxon>Pseudomonadati</taxon>
        <taxon>Pseudomonadota</taxon>
        <taxon>Alphaproteobacteria</taxon>
        <taxon>Acetobacterales</taxon>
        <taxon>Acetobacteraceae</taxon>
        <taxon>Komagataeibacter</taxon>
    </lineage>
</organism>
<dbReference type="RefSeq" id="WP_242407808.1">
    <property type="nucleotide sequence ID" value="NZ_JUFX02000207.1"/>
</dbReference>
<dbReference type="Proteomes" id="UP000031553">
    <property type="component" value="Unassembled WGS sequence"/>
</dbReference>
<dbReference type="GO" id="GO:0015562">
    <property type="term" value="F:efflux transmembrane transporter activity"/>
    <property type="evidence" value="ECO:0007669"/>
    <property type="project" value="InterPro"/>
</dbReference>
<reference evidence="2 3" key="1">
    <citation type="submission" date="2015-07" db="EMBL/GenBank/DDBJ databases">
        <title>Draft Genome Sequence of Komagataeibacter intermedius Strain AF2, Isolated from Kombucha Tea.</title>
        <authorList>
            <person name="Santos R.A."/>
            <person name="Berretta A.A."/>
            <person name="Barud H.S."/>
            <person name="Ribeiro S.J."/>
            <person name="Gonzalez-Garcia L.N."/>
            <person name="Zucchi T.D."/>
            <person name="Goldman G.H."/>
            <person name="Riano-Pachon D.M."/>
        </authorList>
    </citation>
    <scope>NUCLEOTIDE SEQUENCE [LARGE SCALE GENOMIC DNA]</scope>
    <source>
        <strain evidence="2 3">AF2</strain>
    </source>
</reference>
<comment type="caution">
    <text evidence="2">The sequence shown here is derived from an EMBL/GenBank/DDBJ whole genome shotgun (WGS) entry which is preliminary data.</text>
</comment>
<dbReference type="PANTHER" id="PTHR30203">
    <property type="entry name" value="OUTER MEMBRANE CATION EFFLUX PROTEIN"/>
    <property type="match status" value="1"/>
</dbReference>
<evidence type="ECO:0000313" key="2">
    <source>
        <dbReference type="EMBL" id="KPH86233.1"/>
    </source>
</evidence>
<dbReference type="Gene3D" id="1.20.1600.10">
    <property type="entry name" value="Outer membrane efflux proteins (OEP)"/>
    <property type="match status" value="1"/>
</dbReference>
<accession>A0A0N0MEB9</accession>
<dbReference type="EMBL" id="JUFX02000207">
    <property type="protein sequence ID" value="KPH86233.1"/>
    <property type="molecule type" value="Genomic_DNA"/>
</dbReference>
<dbReference type="SUPFAM" id="SSF56954">
    <property type="entry name" value="Outer membrane efflux proteins (OEP)"/>
    <property type="match status" value="1"/>
</dbReference>
<feature type="compositionally biased region" description="Low complexity" evidence="1">
    <location>
        <begin position="523"/>
        <end position="553"/>
    </location>
</feature>
<sequence>MVNPVTHQLARGKIRLVSCAALSTVMLLAGCGMRPKPMPLADHIKRADADHATIEARYLPLDGDLTLGTAIARALKFNYDSQVAKLEINQQEKQLDLALMQMLPHLAADAGYTDRSNNNAAESIDEFSNQRSLDYSYSEMPSHGSGDISFSWNAMDAGISYFSARQQAFRALIAVERRRRAINDLVKAVTTNYWEAAAAQVMLPRLDPIIHDAETMLAASQDAGNAHLQSPLTLLDYQQNIIQILGEMRRIKDELVGAQIQLASLINVPQDEKLNLATHPQDVQPLGNLDIPTLERMGLVMRPELRMEVYQQKVDRQDVYKEILKMMPGIGAIGNGNFDSNALLYHHIWGQIGVRATVNLINMIQGPRAIAVAKGNVKLSEMRRLALSVAILAQINLSAQKYVTAVDFLKSSRQINDVSLQMEQLAVSASAAGAQSEANRVRHQMAALLGQLEYSRSLAHTHQALANLYASIGVDLVPANADIQDLKHLTAQVEHSIALWENGRLPNLTLPDNVKKPDAGDSTAPIAVPVQQAAPPSTPVAQTDTAQPAATPG</sequence>
<feature type="region of interest" description="Disordered" evidence="1">
    <location>
        <begin position="511"/>
        <end position="553"/>
    </location>
</feature>
<evidence type="ECO:0000313" key="3">
    <source>
        <dbReference type="Proteomes" id="UP000031553"/>
    </source>
</evidence>
<dbReference type="InterPro" id="IPR010131">
    <property type="entry name" value="MdtP/NodT-like"/>
</dbReference>
<evidence type="ECO:0000256" key="1">
    <source>
        <dbReference type="SAM" id="MobiDB-lite"/>
    </source>
</evidence>
<proteinExistence type="predicted"/>